<gene>
    <name evidence="2" type="ORF">KEF29_39280</name>
</gene>
<evidence type="ECO:0000313" key="3">
    <source>
        <dbReference type="Proteomes" id="UP000682308"/>
    </source>
</evidence>
<dbReference type="EMBL" id="JAGTPG010000002">
    <property type="protein sequence ID" value="MBR8643478.1"/>
    <property type="molecule type" value="Genomic_DNA"/>
</dbReference>
<comment type="caution">
    <text evidence="2">The sequence shown here is derived from an EMBL/GenBank/DDBJ whole genome shotgun (WGS) entry which is preliminary data.</text>
</comment>
<reference evidence="2 3" key="1">
    <citation type="submission" date="2021-04" db="EMBL/GenBank/DDBJ databases">
        <title>Characterization of the biosynthetic gene cluster of new lipopeptides with antitumor activity in the genome of the marine Streptomyces PHM034.</title>
        <authorList>
            <person name="Ceniceros A."/>
            <person name="Canedo L."/>
            <person name="Mendez C."/>
            <person name="Olano C."/>
            <person name="Schleissner C."/>
            <person name="Cuevas C."/>
            <person name="De La Calle F."/>
            <person name="Salas J.A."/>
        </authorList>
    </citation>
    <scope>NUCLEOTIDE SEQUENCE [LARGE SCALE GENOMIC DNA]</scope>
    <source>
        <strain evidence="2 3">PHM034</strain>
    </source>
</reference>
<feature type="region of interest" description="Disordered" evidence="1">
    <location>
        <begin position="131"/>
        <end position="160"/>
    </location>
</feature>
<feature type="compositionally biased region" description="Acidic residues" evidence="1">
    <location>
        <begin position="139"/>
        <end position="160"/>
    </location>
</feature>
<evidence type="ECO:0000313" key="2">
    <source>
        <dbReference type="EMBL" id="MBR8643478.1"/>
    </source>
</evidence>
<feature type="region of interest" description="Disordered" evidence="1">
    <location>
        <begin position="1"/>
        <end position="52"/>
    </location>
</feature>
<sequence length="160" mass="17513">MAVSNGRRADDTEYRSPCGAGELAVWGDVSESRGSRESHGRPWPYSPEMSTPETSRFVRVRVELVLEVEDADAVTKSALDRLAGDGGLPPAERAHVESTVTEDTAEALAYLVDPFDLVSQVPGVELQQASWSSERIEYDPDSPDWDLDEDDVEDEDDNGG</sequence>
<dbReference type="Proteomes" id="UP000682308">
    <property type="component" value="Unassembled WGS sequence"/>
</dbReference>
<accession>A0A941FEW1</accession>
<name>A0A941FEW1_9ACTN</name>
<protein>
    <submittedName>
        <fullName evidence="2">Uncharacterized protein</fullName>
    </submittedName>
</protein>
<evidence type="ECO:0000256" key="1">
    <source>
        <dbReference type="SAM" id="MobiDB-lite"/>
    </source>
</evidence>
<feature type="compositionally biased region" description="Basic and acidic residues" evidence="1">
    <location>
        <begin position="30"/>
        <end position="40"/>
    </location>
</feature>
<organism evidence="2 3">
    <name type="scientific">Streptomyces tuirus</name>
    <dbReference type="NCBI Taxonomy" id="68278"/>
    <lineage>
        <taxon>Bacteria</taxon>
        <taxon>Bacillati</taxon>
        <taxon>Actinomycetota</taxon>
        <taxon>Actinomycetes</taxon>
        <taxon>Kitasatosporales</taxon>
        <taxon>Streptomycetaceae</taxon>
        <taxon>Streptomyces</taxon>
    </lineage>
</organism>
<keyword evidence="3" id="KW-1185">Reference proteome</keyword>
<proteinExistence type="predicted"/>
<dbReference type="AlphaFoldDB" id="A0A941FEW1"/>